<reference evidence="2" key="1">
    <citation type="journal article" date="2019" name="Int. J. Syst. Evol. Microbiol.">
        <title>The Global Catalogue of Microorganisms (GCM) 10K type strain sequencing project: providing services to taxonomists for standard genome sequencing and annotation.</title>
        <authorList>
            <consortium name="The Broad Institute Genomics Platform"/>
            <consortium name="The Broad Institute Genome Sequencing Center for Infectious Disease"/>
            <person name="Wu L."/>
            <person name="Ma J."/>
        </authorList>
    </citation>
    <scope>NUCLEOTIDE SEQUENCE [LARGE SCALE GENOMIC DNA]</scope>
    <source>
        <strain evidence="2">JCM 18424</strain>
    </source>
</reference>
<comment type="caution">
    <text evidence="1">The sequence shown here is derived from an EMBL/GenBank/DDBJ whole genome shotgun (WGS) entry which is preliminary data.</text>
</comment>
<dbReference type="RefSeq" id="WP_171973659.1">
    <property type="nucleotide sequence ID" value="NZ_BAABKE010000005.1"/>
</dbReference>
<gene>
    <name evidence="1" type="ORF">GCM10023338_16280</name>
</gene>
<proteinExistence type="predicted"/>
<organism evidence="1 2">
    <name type="scientific">Wohlfahrtiimonas larvae</name>
    <dbReference type="NCBI Taxonomy" id="1157986"/>
    <lineage>
        <taxon>Bacteria</taxon>
        <taxon>Pseudomonadati</taxon>
        <taxon>Pseudomonadota</taxon>
        <taxon>Gammaproteobacteria</taxon>
        <taxon>Cardiobacteriales</taxon>
        <taxon>Ignatzschineriaceae</taxon>
        <taxon>Wohlfahrtiimonas</taxon>
    </lineage>
</organism>
<protein>
    <submittedName>
        <fullName evidence="1">Uncharacterized protein</fullName>
    </submittedName>
</protein>
<keyword evidence="2" id="KW-1185">Reference proteome</keyword>
<name>A0ABP9MTJ2_9GAMM</name>
<sequence>MKKCHTCGKELMVAFFNEQSGDDCVFCADDRITLERTQKHDFEEVEDMSCAGGACTL</sequence>
<accession>A0ABP9MTJ2</accession>
<evidence type="ECO:0000313" key="2">
    <source>
        <dbReference type="Proteomes" id="UP001500631"/>
    </source>
</evidence>
<evidence type="ECO:0000313" key="1">
    <source>
        <dbReference type="EMBL" id="GAA5100998.1"/>
    </source>
</evidence>
<dbReference type="Proteomes" id="UP001500631">
    <property type="component" value="Unassembled WGS sequence"/>
</dbReference>
<dbReference type="EMBL" id="BAABKE010000005">
    <property type="protein sequence ID" value="GAA5100998.1"/>
    <property type="molecule type" value="Genomic_DNA"/>
</dbReference>